<reference evidence="2 3" key="1">
    <citation type="submission" date="2017-09" db="EMBL/GenBank/DDBJ databases">
        <title>Large-scale bioinformatics analysis of Bacillus genomes uncovers conserved roles of natural products in bacterial physiology.</title>
        <authorList>
            <consortium name="Agbiome Team Llc"/>
            <person name="Bleich R.M."/>
            <person name="Grubbs K.J."/>
            <person name="Santa Maria K.C."/>
            <person name="Allen S.E."/>
            <person name="Farag S."/>
            <person name="Shank E.A."/>
            <person name="Bowers A."/>
        </authorList>
    </citation>
    <scope>NUCLEOTIDE SEQUENCE [LARGE SCALE GENOMIC DNA]</scope>
    <source>
        <strain evidence="2 3">AFS092789</strain>
    </source>
</reference>
<protein>
    <recommendedName>
        <fullName evidence="1">Calcineurin-like phosphoesterase domain-containing protein</fullName>
    </recommendedName>
</protein>
<dbReference type="InterPro" id="IPR004843">
    <property type="entry name" value="Calcineurin-like_PHP"/>
</dbReference>
<organism evidence="2 3">
    <name type="scientific">Bacillus cereus</name>
    <dbReference type="NCBI Taxonomy" id="1396"/>
    <lineage>
        <taxon>Bacteria</taxon>
        <taxon>Bacillati</taxon>
        <taxon>Bacillota</taxon>
        <taxon>Bacilli</taxon>
        <taxon>Bacillales</taxon>
        <taxon>Bacillaceae</taxon>
        <taxon>Bacillus</taxon>
        <taxon>Bacillus cereus group</taxon>
    </lineage>
</organism>
<dbReference type="Gene3D" id="3.60.21.10">
    <property type="match status" value="1"/>
</dbReference>
<dbReference type="PANTHER" id="PTHR30337">
    <property type="entry name" value="COMPONENT OF ATP-DEPENDENT DSDNA EXONUCLEASE"/>
    <property type="match status" value="1"/>
</dbReference>
<dbReference type="EMBL" id="NVMX01000090">
    <property type="protein sequence ID" value="PDZ94940.1"/>
    <property type="molecule type" value="Genomic_DNA"/>
</dbReference>
<dbReference type="Proteomes" id="UP000219922">
    <property type="component" value="Unassembled WGS sequence"/>
</dbReference>
<dbReference type="InterPro" id="IPR029052">
    <property type="entry name" value="Metallo-depent_PP-like"/>
</dbReference>
<dbReference type="RefSeq" id="WP_098006424.1">
    <property type="nucleotide sequence ID" value="NZ_NVMX01000090.1"/>
</dbReference>
<proteinExistence type="predicted"/>
<dbReference type="GO" id="GO:0016787">
    <property type="term" value="F:hydrolase activity"/>
    <property type="evidence" value="ECO:0007669"/>
    <property type="project" value="InterPro"/>
</dbReference>
<accession>A0A9X6XVL0</accession>
<gene>
    <name evidence="2" type="ORF">CON36_31160</name>
</gene>
<dbReference type="SUPFAM" id="SSF56300">
    <property type="entry name" value="Metallo-dependent phosphatases"/>
    <property type="match status" value="1"/>
</dbReference>
<dbReference type="Pfam" id="PF00149">
    <property type="entry name" value="Metallophos"/>
    <property type="match status" value="1"/>
</dbReference>
<name>A0A9X6XVL0_BACCE</name>
<feature type="domain" description="Calcineurin-like phosphoesterase" evidence="1">
    <location>
        <begin position="41"/>
        <end position="253"/>
    </location>
</feature>
<dbReference type="AlphaFoldDB" id="A0A9X6XVL0"/>
<evidence type="ECO:0000313" key="2">
    <source>
        <dbReference type="EMBL" id="PDZ94940.1"/>
    </source>
</evidence>
<dbReference type="InterPro" id="IPR050535">
    <property type="entry name" value="DNA_Repair-Maintenance_Comp"/>
</dbReference>
<evidence type="ECO:0000313" key="3">
    <source>
        <dbReference type="Proteomes" id="UP000219922"/>
    </source>
</evidence>
<sequence>MNLVEFPFQVLSKEYIETVLDKTIGEDFINNILNNDDYFVFIHVADTHNGYSGNASRYNEYSALRVDKKNEFDVNVRQDDIDKALAQVIDIAIAYKVDAVLHAGDGTDSWGYKKAYVLKTYMNQIERLSPHGIKYVEIVGNHNLPTESATGTYLEIIGKLPEVYTAYRGIYEAVELPEHNVVVHCAPSSYDQDAMNESLDAIAPVEGKVNIGMTHLGVTTIPHYAEHSENTLVTHLDKLINCKMDYFCLGDYHKATDFGHNIRYSGSTDRLGFGEVDNKPQIIMVAIHKKTKDVITRDIPLKVRPMYDLKEINAAEKTLEEVNKLIIERLQSKDLFGAIVRLRISNLPKEYKLGIDVDSVKELTQDCLYFKLDLKNKTEKSIGTRTSKDNENKFEGVLAGFLTFMKRVEDDGTFDKEKLTKIGYERLAEMYEKNNS</sequence>
<comment type="caution">
    <text evidence="2">The sequence shown here is derived from an EMBL/GenBank/DDBJ whole genome shotgun (WGS) entry which is preliminary data.</text>
</comment>
<evidence type="ECO:0000259" key="1">
    <source>
        <dbReference type="Pfam" id="PF00149"/>
    </source>
</evidence>